<dbReference type="Gene3D" id="3.90.1560.10">
    <property type="entry name" value="ComB-like"/>
    <property type="match status" value="1"/>
</dbReference>
<comment type="catalytic activity">
    <reaction evidence="7 8">
        <text>(2R)-O-phospho-3-sulfolactate + H2O = (2R)-3-sulfolactate + phosphate</text>
        <dbReference type="Rhea" id="RHEA:23416"/>
        <dbReference type="ChEBI" id="CHEBI:15377"/>
        <dbReference type="ChEBI" id="CHEBI:15597"/>
        <dbReference type="ChEBI" id="CHEBI:43474"/>
        <dbReference type="ChEBI" id="CHEBI:58738"/>
        <dbReference type="EC" id="3.1.3.71"/>
    </reaction>
</comment>
<evidence type="ECO:0000256" key="3">
    <source>
        <dbReference type="ARBA" id="ARBA00012953"/>
    </source>
</evidence>
<sequence>MQVDVIASINELHTQELLGKTVMVIDVLRATSSIVTAFAHGCEAIIPVETVSQARQWNEKQEYLLGGERFCKKISGFDFGNSPLEFTQADLTGKKLVMTTTNGTRALQKTHKGSRVLTASFLNGKAAVKYGMDSHRDWVLVCAGTRDQFSLEDGLCAGYLLDMLAAVQPDAQMNDMGQAMLSAYRHTESNLVHTLLNCENGRKMIKNGMKEDVHFCAQMNAYAIVPLLQEHMLIPVHA</sequence>
<dbReference type="RefSeq" id="WP_379930318.1">
    <property type="nucleotide sequence ID" value="NZ_JBHUMM010000043.1"/>
</dbReference>
<reference evidence="10" key="1">
    <citation type="journal article" date="2019" name="Int. J. Syst. Evol. Microbiol.">
        <title>The Global Catalogue of Microorganisms (GCM) 10K type strain sequencing project: providing services to taxonomists for standard genome sequencing and annotation.</title>
        <authorList>
            <consortium name="The Broad Institute Genomics Platform"/>
            <consortium name="The Broad Institute Genome Sequencing Center for Infectious Disease"/>
            <person name="Wu L."/>
            <person name="Ma J."/>
        </authorList>
    </citation>
    <scope>NUCLEOTIDE SEQUENCE [LARGE SCALE GENOMIC DNA]</scope>
    <source>
        <strain evidence="10">KCTC 33676</strain>
    </source>
</reference>
<dbReference type="InterPro" id="IPR036702">
    <property type="entry name" value="ComB-like_sf"/>
</dbReference>
<protein>
    <recommendedName>
        <fullName evidence="4 8">Probable 2-phosphosulfolactate phosphatase</fullName>
        <ecNumber evidence="3 8">3.1.3.71</ecNumber>
    </recommendedName>
</protein>
<dbReference type="HAMAP" id="MF_00490">
    <property type="entry name" value="ComB"/>
    <property type="match status" value="1"/>
</dbReference>
<evidence type="ECO:0000256" key="5">
    <source>
        <dbReference type="ARBA" id="ARBA00022801"/>
    </source>
</evidence>
<evidence type="ECO:0000313" key="9">
    <source>
        <dbReference type="EMBL" id="MFD2672755.1"/>
    </source>
</evidence>
<organism evidence="9 10">
    <name type="scientific">Marinicrinis sediminis</name>
    <dbReference type="NCBI Taxonomy" id="1652465"/>
    <lineage>
        <taxon>Bacteria</taxon>
        <taxon>Bacillati</taxon>
        <taxon>Bacillota</taxon>
        <taxon>Bacilli</taxon>
        <taxon>Bacillales</taxon>
        <taxon>Paenibacillaceae</taxon>
    </lineage>
</organism>
<dbReference type="PANTHER" id="PTHR37311:SF1">
    <property type="entry name" value="2-PHOSPHOSULFOLACTATE PHOSPHATASE-RELATED"/>
    <property type="match status" value="1"/>
</dbReference>
<dbReference type="EMBL" id="JBHUMM010000043">
    <property type="protein sequence ID" value="MFD2672755.1"/>
    <property type="molecule type" value="Genomic_DNA"/>
</dbReference>
<dbReference type="SUPFAM" id="SSF142823">
    <property type="entry name" value="ComB-like"/>
    <property type="match status" value="1"/>
</dbReference>
<dbReference type="Proteomes" id="UP001597497">
    <property type="component" value="Unassembled WGS sequence"/>
</dbReference>
<keyword evidence="6 8" id="KW-0460">Magnesium</keyword>
<accession>A0ABW5RDF2</accession>
<comment type="similarity">
    <text evidence="2 8">Belongs to the ComB family.</text>
</comment>
<evidence type="ECO:0000256" key="2">
    <source>
        <dbReference type="ARBA" id="ARBA00009997"/>
    </source>
</evidence>
<dbReference type="Pfam" id="PF04029">
    <property type="entry name" value="2-ph_phosp"/>
    <property type="match status" value="1"/>
</dbReference>
<keyword evidence="10" id="KW-1185">Reference proteome</keyword>
<evidence type="ECO:0000256" key="1">
    <source>
        <dbReference type="ARBA" id="ARBA00001946"/>
    </source>
</evidence>
<name>A0ABW5RDF2_9BACL</name>
<gene>
    <name evidence="8" type="primary">comB</name>
    <name evidence="9" type="ORF">ACFSUC_14400</name>
</gene>
<evidence type="ECO:0000313" key="10">
    <source>
        <dbReference type="Proteomes" id="UP001597497"/>
    </source>
</evidence>
<keyword evidence="5 8" id="KW-0378">Hydrolase</keyword>
<evidence type="ECO:0000256" key="7">
    <source>
        <dbReference type="ARBA" id="ARBA00033711"/>
    </source>
</evidence>
<comment type="cofactor">
    <cofactor evidence="1 8">
        <name>Mg(2+)</name>
        <dbReference type="ChEBI" id="CHEBI:18420"/>
    </cofactor>
</comment>
<evidence type="ECO:0000256" key="8">
    <source>
        <dbReference type="HAMAP-Rule" id="MF_00490"/>
    </source>
</evidence>
<evidence type="ECO:0000256" key="6">
    <source>
        <dbReference type="ARBA" id="ARBA00022842"/>
    </source>
</evidence>
<evidence type="ECO:0000256" key="4">
    <source>
        <dbReference type="ARBA" id="ARBA00021948"/>
    </source>
</evidence>
<comment type="caution">
    <text evidence="9">The sequence shown here is derived from an EMBL/GenBank/DDBJ whole genome shotgun (WGS) entry which is preliminary data.</text>
</comment>
<dbReference type="PANTHER" id="PTHR37311">
    <property type="entry name" value="2-PHOSPHOSULFOLACTATE PHOSPHATASE-RELATED"/>
    <property type="match status" value="1"/>
</dbReference>
<dbReference type="InterPro" id="IPR005238">
    <property type="entry name" value="ComB-like"/>
</dbReference>
<dbReference type="EC" id="3.1.3.71" evidence="3 8"/>
<proteinExistence type="inferred from homology"/>